<dbReference type="InterPro" id="IPR001611">
    <property type="entry name" value="Leu-rich_rpt"/>
</dbReference>
<comment type="similarity">
    <text evidence="2">Belongs to the Toll-like receptor family.</text>
</comment>
<evidence type="ECO:0000256" key="1">
    <source>
        <dbReference type="ARBA" id="ARBA00004479"/>
    </source>
</evidence>
<keyword evidence="9 13" id="KW-1133">Transmembrane helix</keyword>
<proteinExistence type="inferred from homology"/>
<sequence>MILRISIIYIFHLSLSQSSRIYPNESLCLTGYMTDLQSWVTKDGQLTVNDSQAIDLSHVQNVASAIEEYMENSGRRKLVDNIKYLSVAKSSLQRVPPIFTFQGNLQKSISESLEYVTFYGNSFGRIRETGAYESSINATFAKEVFPALASNTRIPSWSIGLRNVTFKRLRQLDLRACKIDTLDAFTFIGMPSLTHLYLGENKITFIDANAFSGLSNLVHIDLSRMTYVDRNDPVKALTFESMDTFAHLNLISLDLSFTPLSTRNIPLLSRLGNKLERLSICYTEIFKLRPNTFGSSPLKYLDISGNSDIISDNGTLRGLEDTLRVIYAHSTLLSTLHVFKGFKKLEILKVSHNEITDIPKTTMETLENLQVLDLGHNRISIWFSPVISSMPRLKLLSLVGNNLNMLSDVILSDISNVKYLSLSKNTMICHCLMREIYEIAYENELKMTQTPLEQITNENNIFHIGYLEYNNIITNRTNLTSACLKMDNEDTISNYFKGFPVNRSGNYLFLDYDEDAYSCLSFHTGIKTFLNEVPTCSEDMRDMPDDLTVATQSNLMLLLILLITLPILVFIYIFKRNFKYFLITMRNSAMLSLISDKDVNYVENKLFNYDVFVSYCNEDRAWVLDQLLPHVEIDCNISVCLHERDFQVGLSILENIVSCMDRSRSIMLIISRRFLLSQWCQFEMHLAQHRLLETRREDLILILVEEIPRRLRPNTLHFLMLTKTYIVWPKEESEKKEFWKRMKKSLVTQKLKNVENDSLA</sequence>
<dbReference type="Gene3D" id="3.40.50.10140">
    <property type="entry name" value="Toll/interleukin-1 receptor homology (TIR) domain"/>
    <property type="match status" value="1"/>
</dbReference>
<dbReference type="SUPFAM" id="SSF52200">
    <property type="entry name" value="Toll/Interleukin receptor TIR domain"/>
    <property type="match status" value="1"/>
</dbReference>
<dbReference type="InterPro" id="IPR003591">
    <property type="entry name" value="Leu-rich_rpt_typical-subtyp"/>
</dbReference>
<name>A0A821UBL9_9NEOP</name>
<keyword evidence="4" id="KW-0433">Leucine-rich repeat</keyword>
<gene>
    <name evidence="16" type="ORF">PMACD_LOCUS10150</name>
</gene>
<dbReference type="PANTHER" id="PTHR24365">
    <property type="entry name" value="TOLL-LIKE RECEPTOR"/>
    <property type="match status" value="1"/>
</dbReference>
<evidence type="ECO:0000256" key="2">
    <source>
        <dbReference type="ARBA" id="ARBA00009634"/>
    </source>
</evidence>
<evidence type="ECO:0000313" key="16">
    <source>
        <dbReference type="EMBL" id="CAF4887438.1"/>
    </source>
</evidence>
<evidence type="ECO:0000259" key="15">
    <source>
        <dbReference type="PROSITE" id="PS50104"/>
    </source>
</evidence>
<dbReference type="Proteomes" id="UP000663880">
    <property type="component" value="Unassembled WGS sequence"/>
</dbReference>
<keyword evidence="3" id="KW-0399">Innate immunity</keyword>
<dbReference type="FunFam" id="3.40.50.10140:FF:000001">
    <property type="entry name" value="Toll-like receptor 2"/>
    <property type="match status" value="1"/>
</dbReference>
<comment type="subcellular location">
    <subcellularLocation>
        <location evidence="1">Membrane</location>
        <topology evidence="1">Single-pass type I membrane protein</topology>
    </subcellularLocation>
</comment>
<keyword evidence="11" id="KW-0675">Receptor</keyword>
<dbReference type="PRINTS" id="PR01537">
    <property type="entry name" value="INTRLKN1R1F"/>
</dbReference>
<dbReference type="GO" id="GO:0005886">
    <property type="term" value="C:plasma membrane"/>
    <property type="evidence" value="ECO:0007669"/>
    <property type="project" value="TreeGrafter"/>
</dbReference>
<dbReference type="EMBL" id="CAJOBZ010000030">
    <property type="protein sequence ID" value="CAF4887438.1"/>
    <property type="molecule type" value="Genomic_DNA"/>
</dbReference>
<reference evidence="16" key="1">
    <citation type="submission" date="2021-02" db="EMBL/GenBank/DDBJ databases">
        <authorList>
            <person name="Steward A R."/>
        </authorList>
    </citation>
    <scope>NUCLEOTIDE SEQUENCE</scope>
</reference>
<feature type="domain" description="TIR" evidence="15">
    <location>
        <begin position="607"/>
        <end position="746"/>
    </location>
</feature>
<dbReference type="GO" id="GO:0045087">
    <property type="term" value="P:innate immune response"/>
    <property type="evidence" value="ECO:0007669"/>
    <property type="project" value="UniProtKB-KW"/>
</dbReference>
<organism evidence="16 17">
    <name type="scientific">Pieris macdunnoughi</name>
    <dbReference type="NCBI Taxonomy" id="345717"/>
    <lineage>
        <taxon>Eukaryota</taxon>
        <taxon>Metazoa</taxon>
        <taxon>Ecdysozoa</taxon>
        <taxon>Arthropoda</taxon>
        <taxon>Hexapoda</taxon>
        <taxon>Insecta</taxon>
        <taxon>Pterygota</taxon>
        <taxon>Neoptera</taxon>
        <taxon>Endopterygota</taxon>
        <taxon>Lepidoptera</taxon>
        <taxon>Glossata</taxon>
        <taxon>Ditrysia</taxon>
        <taxon>Papilionoidea</taxon>
        <taxon>Pieridae</taxon>
        <taxon>Pierinae</taxon>
        <taxon>Pieris</taxon>
    </lineage>
</organism>
<evidence type="ECO:0000256" key="4">
    <source>
        <dbReference type="ARBA" id="ARBA00022614"/>
    </source>
</evidence>
<evidence type="ECO:0000256" key="3">
    <source>
        <dbReference type="ARBA" id="ARBA00022588"/>
    </source>
</evidence>
<evidence type="ECO:0000256" key="10">
    <source>
        <dbReference type="ARBA" id="ARBA00023136"/>
    </source>
</evidence>
<dbReference type="Gene3D" id="3.80.10.10">
    <property type="entry name" value="Ribonuclease Inhibitor"/>
    <property type="match status" value="2"/>
</dbReference>
<evidence type="ECO:0000256" key="13">
    <source>
        <dbReference type="SAM" id="Phobius"/>
    </source>
</evidence>
<dbReference type="Pfam" id="PF01582">
    <property type="entry name" value="TIR"/>
    <property type="match status" value="1"/>
</dbReference>
<feature type="transmembrane region" description="Helical" evidence="13">
    <location>
        <begin position="555"/>
        <end position="574"/>
    </location>
</feature>
<dbReference type="Pfam" id="PF13855">
    <property type="entry name" value="LRR_8"/>
    <property type="match status" value="2"/>
</dbReference>
<evidence type="ECO:0000313" key="17">
    <source>
        <dbReference type="Proteomes" id="UP000663880"/>
    </source>
</evidence>
<keyword evidence="17" id="KW-1185">Reference proteome</keyword>
<dbReference type="SUPFAM" id="SSF52058">
    <property type="entry name" value="L domain-like"/>
    <property type="match status" value="1"/>
</dbReference>
<keyword evidence="7" id="KW-0677">Repeat</keyword>
<dbReference type="PANTHER" id="PTHR24365:SF530">
    <property type="entry name" value="MSTPROX-RELATED"/>
    <property type="match status" value="1"/>
</dbReference>
<comment type="caution">
    <text evidence="16">The sequence shown here is derived from an EMBL/GenBank/DDBJ whole genome shotgun (WGS) entry which is preliminary data.</text>
</comment>
<evidence type="ECO:0000256" key="6">
    <source>
        <dbReference type="ARBA" id="ARBA00022729"/>
    </source>
</evidence>
<feature type="signal peptide" evidence="14">
    <location>
        <begin position="1"/>
        <end position="18"/>
    </location>
</feature>
<evidence type="ECO:0000256" key="5">
    <source>
        <dbReference type="ARBA" id="ARBA00022692"/>
    </source>
</evidence>
<dbReference type="InterPro" id="IPR000157">
    <property type="entry name" value="TIR_dom"/>
</dbReference>
<dbReference type="OrthoDB" id="1081807at2759"/>
<dbReference type="PROSITE" id="PS51450">
    <property type="entry name" value="LRR"/>
    <property type="match status" value="1"/>
</dbReference>
<keyword evidence="12" id="KW-0325">Glycoprotein</keyword>
<evidence type="ECO:0000256" key="11">
    <source>
        <dbReference type="ARBA" id="ARBA00023170"/>
    </source>
</evidence>
<dbReference type="PROSITE" id="PS50104">
    <property type="entry name" value="TIR"/>
    <property type="match status" value="1"/>
</dbReference>
<keyword evidence="10 13" id="KW-0472">Membrane</keyword>
<evidence type="ECO:0000256" key="14">
    <source>
        <dbReference type="SAM" id="SignalP"/>
    </source>
</evidence>
<keyword evidence="8" id="KW-0391">Immunity</keyword>
<keyword evidence="6 14" id="KW-0732">Signal</keyword>
<protein>
    <recommendedName>
        <fullName evidence="15">TIR domain-containing protein</fullName>
    </recommendedName>
</protein>
<evidence type="ECO:0000256" key="7">
    <source>
        <dbReference type="ARBA" id="ARBA00022737"/>
    </source>
</evidence>
<dbReference type="SMART" id="SM00255">
    <property type="entry name" value="TIR"/>
    <property type="match status" value="1"/>
</dbReference>
<accession>A0A821UBL9</accession>
<dbReference type="InterPro" id="IPR032675">
    <property type="entry name" value="LRR_dom_sf"/>
</dbReference>
<keyword evidence="5 13" id="KW-0812">Transmembrane</keyword>
<evidence type="ECO:0000256" key="9">
    <source>
        <dbReference type="ARBA" id="ARBA00022989"/>
    </source>
</evidence>
<dbReference type="GO" id="GO:0002224">
    <property type="term" value="P:toll-like receptor signaling pathway"/>
    <property type="evidence" value="ECO:0007669"/>
    <property type="project" value="InterPro"/>
</dbReference>
<feature type="chain" id="PRO_5032790731" description="TIR domain-containing protein" evidence="14">
    <location>
        <begin position="19"/>
        <end position="760"/>
    </location>
</feature>
<dbReference type="SMART" id="SM00369">
    <property type="entry name" value="LRR_TYP"/>
    <property type="match status" value="5"/>
</dbReference>
<evidence type="ECO:0000256" key="8">
    <source>
        <dbReference type="ARBA" id="ARBA00022859"/>
    </source>
</evidence>
<evidence type="ECO:0000256" key="12">
    <source>
        <dbReference type="ARBA" id="ARBA00023180"/>
    </source>
</evidence>
<dbReference type="InterPro" id="IPR035897">
    <property type="entry name" value="Toll_tir_struct_dom_sf"/>
</dbReference>
<dbReference type="GO" id="GO:0004888">
    <property type="term" value="F:transmembrane signaling receptor activity"/>
    <property type="evidence" value="ECO:0007669"/>
    <property type="project" value="InterPro"/>
</dbReference>
<dbReference type="AlphaFoldDB" id="A0A821UBL9"/>